<dbReference type="GO" id="GO:0005886">
    <property type="term" value="C:plasma membrane"/>
    <property type="evidence" value="ECO:0007669"/>
    <property type="project" value="UniProtKB-SubCell"/>
</dbReference>
<proteinExistence type="inferred from homology"/>
<keyword evidence="3" id="KW-0328">Glycosyltransferase</keyword>
<dbReference type="Proteomes" id="UP000239203">
    <property type="component" value="Unassembled WGS sequence"/>
</dbReference>
<dbReference type="RefSeq" id="WP_181043920.1">
    <property type="nucleotide sequence ID" value="NZ_CP154825.1"/>
</dbReference>
<feature type="domain" description="Glycosyltransferase 2-like" evidence="10">
    <location>
        <begin position="3"/>
        <end position="113"/>
    </location>
</feature>
<sequence length="267" mass="28100">MDVVVPAHNEEAGISACLDRLAESTAVGKVVVVANGCADRTAEVARAHSSAPDVVVLGTAGKAAALNAGDARCTGFPRAYLDADVELGGRALDALAAAAARPEFEAAVPAARIDLTGASWAVRRYYAVWQRLPAVHRSSAGRGVYVLDARAHDRLFPLPGDLISDDGHVSASIERRVVVPEAVVTVRAPRDLGSLVRRRQRVHSGNARLVRAAGPPTGVRTVVGLLRDRQAYMADVAVFLAVTIAARAMANLRRGPIDWGTDHSSRG</sequence>
<comment type="similarity">
    <text evidence="8">Belongs to the glycosyltransferase 2 family. CrtQ subfamily.</text>
</comment>
<comment type="function">
    <text evidence="6">Catalyzes the glycosylation of 4,4'-diaponeurosporenoate, i.e. the esterification of glucose at the C1'' position with the carboxyl group of 4,4'-diaponeurosporenic acid, to form glycosyl-4,4'-diaponeurosporenoate. This is a step in the biosynthesis of staphyloxanthin, an orange pigment present in most staphylococci strains.</text>
</comment>
<dbReference type="Pfam" id="PF00535">
    <property type="entry name" value="Glycos_transf_2"/>
    <property type="match status" value="1"/>
</dbReference>
<comment type="caution">
    <text evidence="11">The sequence shown here is derived from an EMBL/GenBank/DDBJ whole genome shotgun (WGS) entry which is preliminary data.</text>
</comment>
<keyword evidence="2" id="KW-1003">Cell membrane</keyword>
<dbReference type="PANTHER" id="PTHR43646:SF2">
    <property type="entry name" value="GLYCOSYLTRANSFERASE 2-LIKE DOMAIN-CONTAINING PROTEIN"/>
    <property type="match status" value="1"/>
</dbReference>
<gene>
    <name evidence="11" type="ORF">CLV40_13430</name>
</gene>
<evidence type="ECO:0000313" key="11">
    <source>
        <dbReference type="EMBL" id="PPK62568.1"/>
    </source>
</evidence>
<evidence type="ECO:0000256" key="1">
    <source>
        <dbReference type="ARBA" id="ARBA00004236"/>
    </source>
</evidence>
<evidence type="ECO:0000313" key="12">
    <source>
        <dbReference type="Proteomes" id="UP000239203"/>
    </source>
</evidence>
<comment type="subcellular location">
    <subcellularLocation>
        <location evidence="1">Cell membrane</location>
    </subcellularLocation>
</comment>
<evidence type="ECO:0000256" key="4">
    <source>
        <dbReference type="ARBA" id="ARBA00022679"/>
    </source>
</evidence>
<dbReference type="Gene3D" id="3.90.550.10">
    <property type="entry name" value="Spore Coat Polysaccharide Biosynthesis Protein SpsA, Chain A"/>
    <property type="match status" value="1"/>
</dbReference>
<dbReference type="InterPro" id="IPR001173">
    <property type="entry name" value="Glyco_trans_2-like"/>
</dbReference>
<evidence type="ECO:0000256" key="6">
    <source>
        <dbReference type="ARBA" id="ARBA00037281"/>
    </source>
</evidence>
<evidence type="ECO:0000256" key="2">
    <source>
        <dbReference type="ARBA" id="ARBA00022475"/>
    </source>
</evidence>
<evidence type="ECO:0000256" key="7">
    <source>
        <dbReference type="ARBA" id="ARBA00037904"/>
    </source>
</evidence>
<keyword evidence="12" id="KW-1185">Reference proteome</keyword>
<organism evidence="11 12">
    <name type="scientific">Actinokineospora auranticolor</name>
    <dbReference type="NCBI Taxonomy" id="155976"/>
    <lineage>
        <taxon>Bacteria</taxon>
        <taxon>Bacillati</taxon>
        <taxon>Actinomycetota</taxon>
        <taxon>Actinomycetes</taxon>
        <taxon>Pseudonocardiales</taxon>
        <taxon>Pseudonocardiaceae</taxon>
        <taxon>Actinokineospora</taxon>
    </lineage>
</organism>
<evidence type="ECO:0000259" key="10">
    <source>
        <dbReference type="Pfam" id="PF00535"/>
    </source>
</evidence>
<dbReference type="EMBL" id="PTIX01000034">
    <property type="protein sequence ID" value="PPK62568.1"/>
    <property type="molecule type" value="Genomic_DNA"/>
</dbReference>
<name>A0A2S6GCJ2_9PSEU</name>
<keyword evidence="4 11" id="KW-0808">Transferase</keyword>
<dbReference type="AlphaFoldDB" id="A0A2S6GCJ2"/>
<keyword evidence="5" id="KW-0472">Membrane</keyword>
<protein>
    <recommendedName>
        <fullName evidence="9">4,4'-diaponeurosporenoate glycosyltransferase</fullName>
    </recommendedName>
</protein>
<dbReference type="SUPFAM" id="SSF53448">
    <property type="entry name" value="Nucleotide-diphospho-sugar transferases"/>
    <property type="match status" value="1"/>
</dbReference>
<evidence type="ECO:0000256" key="8">
    <source>
        <dbReference type="ARBA" id="ARBA00038120"/>
    </source>
</evidence>
<dbReference type="InterPro" id="IPR029044">
    <property type="entry name" value="Nucleotide-diphossugar_trans"/>
</dbReference>
<accession>A0A2S6GCJ2</accession>
<evidence type="ECO:0000256" key="3">
    <source>
        <dbReference type="ARBA" id="ARBA00022676"/>
    </source>
</evidence>
<evidence type="ECO:0000256" key="9">
    <source>
        <dbReference type="ARBA" id="ARBA00040345"/>
    </source>
</evidence>
<dbReference type="GO" id="GO:0016757">
    <property type="term" value="F:glycosyltransferase activity"/>
    <property type="evidence" value="ECO:0007669"/>
    <property type="project" value="UniProtKB-KW"/>
</dbReference>
<evidence type="ECO:0000256" key="5">
    <source>
        <dbReference type="ARBA" id="ARBA00023136"/>
    </source>
</evidence>
<comment type="pathway">
    <text evidence="7">Carotenoid biosynthesis; staphyloxanthin biosynthesis; staphyloxanthin from farnesyl diphosphate: step 4/5.</text>
</comment>
<reference evidence="11 12" key="1">
    <citation type="submission" date="2018-02" db="EMBL/GenBank/DDBJ databases">
        <title>Genomic Encyclopedia of Archaeal and Bacterial Type Strains, Phase II (KMG-II): from individual species to whole genera.</title>
        <authorList>
            <person name="Goeker M."/>
        </authorList>
    </citation>
    <scope>NUCLEOTIDE SEQUENCE [LARGE SCALE GENOMIC DNA]</scope>
    <source>
        <strain evidence="11 12">YU 961-1</strain>
    </source>
</reference>
<dbReference type="PANTHER" id="PTHR43646">
    <property type="entry name" value="GLYCOSYLTRANSFERASE"/>
    <property type="match status" value="1"/>
</dbReference>